<protein>
    <submittedName>
        <fullName evidence="1">Uncharacterized protein</fullName>
    </submittedName>
</protein>
<reference evidence="1 2" key="1">
    <citation type="submission" date="2019-12" db="EMBL/GenBank/DDBJ databases">
        <authorList>
            <person name="Alioto T."/>
            <person name="Alioto T."/>
            <person name="Gomez Garrido J."/>
        </authorList>
    </citation>
    <scope>NUCLEOTIDE SEQUENCE [LARGE SCALE GENOMIC DNA]</scope>
</reference>
<accession>A0A8S0TA06</accession>
<organism evidence="1 2">
    <name type="scientific">Olea europaea subsp. europaea</name>
    <dbReference type="NCBI Taxonomy" id="158383"/>
    <lineage>
        <taxon>Eukaryota</taxon>
        <taxon>Viridiplantae</taxon>
        <taxon>Streptophyta</taxon>
        <taxon>Embryophyta</taxon>
        <taxon>Tracheophyta</taxon>
        <taxon>Spermatophyta</taxon>
        <taxon>Magnoliopsida</taxon>
        <taxon>eudicotyledons</taxon>
        <taxon>Gunneridae</taxon>
        <taxon>Pentapetalae</taxon>
        <taxon>asterids</taxon>
        <taxon>lamiids</taxon>
        <taxon>Lamiales</taxon>
        <taxon>Oleaceae</taxon>
        <taxon>Oleeae</taxon>
        <taxon>Olea</taxon>
    </lineage>
</organism>
<dbReference type="Gramene" id="OE9A012578T1">
    <property type="protein sequence ID" value="OE9A012578C1"/>
    <property type="gene ID" value="OE9A012578"/>
</dbReference>
<name>A0A8S0TA06_OLEEU</name>
<evidence type="ECO:0000313" key="1">
    <source>
        <dbReference type="EMBL" id="CAA3001896.1"/>
    </source>
</evidence>
<dbReference type="EMBL" id="CACTIH010005789">
    <property type="protein sequence ID" value="CAA3001896.1"/>
    <property type="molecule type" value="Genomic_DNA"/>
</dbReference>
<comment type="caution">
    <text evidence="1">The sequence shown here is derived from an EMBL/GenBank/DDBJ whole genome shotgun (WGS) entry which is preliminary data.</text>
</comment>
<gene>
    <name evidence="1" type="ORF">OLEA9_A012578</name>
</gene>
<dbReference type="AlphaFoldDB" id="A0A8S0TA06"/>
<dbReference type="Proteomes" id="UP000594638">
    <property type="component" value="Unassembled WGS sequence"/>
</dbReference>
<sequence length="101" mass="11413">MRQHDYYRAKACIDCTLPERLPLLQLSAKSMESPEKDLADHHLSGTLSLEFTISSYAVKVSKGLRVHIWCRLSYFKCPKNVPKSKSFIPAADATAHPSGHW</sequence>
<keyword evidence="2" id="KW-1185">Reference proteome</keyword>
<proteinExistence type="predicted"/>
<evidence type="ECO:0000313" key="2">
    <source>
        <dbReference type="Proteomes" id="UP000594638"/>
    </source>
</evidence>